<name>A0A818N1T5_9BILA</name>
<evidence type="ECO:0000256" key="12">
    <source>
        <dbReference type="ARBA" id="ARBA00023137"/>
    </source>
</evidence>
<dbReference type="PROSITE" id="PS00239">
    <property type="entry name" value="RECEPTOR_TYR_KIN_II"/>
    <property type="match status" value="1"/>
</dbReference>
<evidence type="ECO:0000256" key="11">
    <source>
        <dbReference type="ARBA" id="ARBA00023136"/>
    </source>
</evidence>
<dbReference type="EMBL" id="CAJNYV010003698">
    <property type="protein sequence ID" value="CAF3598534.1"/>
    <property type="molecule type" value="Genomic_DNA"/>
</dbReference>
<keyword evidence="11" id="KW-0472">Membrane</keyword>
<comment type="caution">
    <text evidence="15">The sequence shown here is derived from an EMBL/GenBank/DDBJ whole genome shotgun (WGS) entry which is preliminary data.</text>
</comment>
<comment type="catalytic activity">
    <reaction evidence="13">
        <text>L-tyrosyl-[protein] + ATP = O-phospho-L-tyrosyl-[protein] + ADP + H(+)</text>
        <dbReference type="Rhea" id="RHEA:10596"/>
        <dbReference type="Rhea" id="RHEA-COMP:10136"/>
        <dbReference type="Rhea" id="RHEA-COMP:20101"/>
        <dbReference type="ChEBI" id="CHEBI:15378"/>
        <dbReference type="ChEBI" id="CHEBI:30616"/>
        <dbReference type="ChEBI" id="CHEBI:46858"/>
        <dbReference type="ChEBI" id="CHEBI:61978"/>
        <dbReference type="ChEBI" id="CHEBI:456216"/>
        <dbReference type="EC" id="2.7.10.1"/>
    </reaction>
</comment>
<accession>A0A818N1T5</accession>
<gene>
    <name evidence="15" type="ORF">KIK155_LOCUS20806</name>
</gene>
<dbReference type="InterPro" id="IPR000719">
    <property type="entry name" value="Prot_kinase_dom"/>
</dbReference>
<dbReference type="InterPro" id="IPR008266">
    <property type="entry name" value="Tyr_kinase_AS"/>
</dbReference>
<sequence length="220" mass="25371">TLTESDMIQLALDVADGMDYLSDQKFVHRDLAARNCLVNANKTCKVGGDMSLEGCPRSGRPLESDIERLKVLIEDFGLARDIYETDYYRRGGRSFLPIRWMAPESLRDGRFDTLSDVWSFGVLLWEIATFAEQPYQGYGNEEVVHYVRYGNITLERPPNCPEILHKLMHACWAFSPGDRISFRSIVDELVPYENEDFRLNAYYHTQPHLPQDQILIVTND</sequence>
<reference evidence="15" key="1">
    <citation type="submission" date="2021-02" db="EMBL/GenBank/DDBJ databases">
        <authorList>
            <person name="Nowell W R."/>
        </authorList>
    </citation>
    <scope>NUCLEOTIDE SEQUENCE</scope>
</reference>
<dbReference type="GO" id="GO:0051897">
    <property type="term" value="P:positive regulation of phosphatidylinositol 3-kinase/protein kinase B signal transduction"/>
    <property type="evidence" value="ECO:0007669"/>
    <property type="project" value="TreeGrafter"/>
</dbReference>
<evidence type="ECO:0000256" key="6">
    <source>
        <dbReference type="ARBA" id="ARBA00022737"/>
    </source>
</evidence>
<protein>
    <recommendedName>
        <fullName evidence="2">receptor protein-tyrosine kinase</fullName>
        <ecNumber evidence="2">2.7.10.1</ecNumber>
    </recommendedName>
</protein>
<keyword evidence="6" id="KW-0677">Repeat</keyword>
<dbReference type="PIRSF" id="PIRSF000654">
    <property type="entry name" value="Integrin-linked_kinase"/>
    <property type="match status" value="1"/>
</dbReference>
<keyword evidence="12" id="KW-0829">Tyrosine-protein kinase</keyword>
<dbReference type="PROSITE" id="PS50011">
    <property type="entry name" value="PROTEIN_KINASE_DOM"/>
    <property type="match status" value="1"/>
</dbReference>
<evidence type="ECO:0000256" key="10">
    <source>
        <dbReference type="ARBA" id="ARBA00022989"/>
    </source>
</evidence>
<dbReference type="GO" id="GO:0043560">
    <property type="term" value="F:insulin receptor substrate binding"/>
    <property type="evidence" value="ECO:0007669"/>
    <property type="project" value="TreeGrafter"/>
</dbReference>
<dbReference type="GO" id="GO:0005009">
    <property type="term" value="F:insulin receptor activity"/>
    <property type="evidence" value="ECO:0007669"/>
    <property type="project" value="TreeGrafter"/>
</dbReference>
<dbReference type="PANTHER" id="PTHR24416">
    <property type="entry name" value="TYROSINE-PROTEIN KINASE RECEPTOR"/>
    <property type="match status" value="1"/>
</dbReference>
<dbReference type="InterPro" id="IPR020635">
    <property type="entry name" value="Tyr_kinase_cat_dom"/>
</dbReference>
<dbReference type="PANTHER" id="PTHR24416:SF525">
    <property type="entry name" value="INSULIN-LIKE RECEPTOR"/>
    <property type="match status" value="1"/>
</dbReference>
<dbReference type="GO" id="GO:0030424">
    <property type="term" value="C:axon"/>
    <property type="evidence" value="ECO:0007669"/>
    <property type="project" value="TreeGrafter"/>
</dbReference>
<dbReference type="GO" id="GO:0005524">
    <property type="term" value="F:ATP binding"/>
    <property type="evidence" value="ECO:0007669"/>
    <property type="project" value="UniProtKB-KW"/>
</dbReference>
<dbReference type="Pfam" id="PF07714">
    <property type="entry name" value="PK_Tyr_Ser-Thr"/>
    <property type="match status" value="2"/>
</dbReference>
<evidence type="ECO:0000256" key="1">
    <source>
        <dbReference type="ARBA" id="ARBA00004479"/>
    </source>
</evidence>
<comment type="subcellular location">
    <subcellularLocation>
        <location evidence="1">Membrane</location>
        <topology evidence="1">Single-pass type I membrane protein</topology>
    </subcellularLocation>
</comment>
<keyword evidence="4" id="KW-0812">Transmembrane</keyword>
<dbReference type="InterPro" id="IPR001245">
    <property type="entry name" value="Ser-Thr/Tyr_kinase_cat_dom"/>
</dbReference>
<dbReference type="GO" id="GO:0005899">
    <property type="term" value="C:insulin receptor complex"/>
    <property type="evidence" value="ECO:0007669"/>
    <property type="project" value="TreeGrafter"/>
</dbReference>
<dbReference type="Gene3D" id="1.10.510.10">
    <property type="entry name" value="Transferase(Phosphotransferase) domain 1"/>
    <property type="match status" value="1"/>
</dbReference>
<evidence type="ECO:0000256" key="13">
    <source>
        <dbReference type="ARBA" id="ARBA00051243"/>
    </source>
</evidence>
<keyword evidence="10" id="KW-1133">Transmembrane helix</keyword>
<evidence type="ECO:0000256" key="9">
    <source>
        <dbReference type="ARBA" id="ARBA00022840"/>
    </source>
</evidence>
<evidence type="ECO:0000259" key="14">
    <source>
        <dbReference type="PROSITE" id="PS50011"/>
    </source>
</evidence>
<dbReference type="Proteomes" id="UP000663865">
    <property type="component" value="Unassembled WGS sequence"/>
</dbReference>
<evidence type="ECO:0000313" key="16">
    <source>
        <dbReference type="Proteomes" id="UP000663865"/>
    </source>
</evidence>
<evidence type="ECO:0000313" key="15">
    <source>
        <dbReference type="EMBL" id="CAF3598534.1"/>
    </source>
</evidence>
<keyword evidence="7" id="KW-0547">Nucleotide-binding</keyword>
<dbReference type="InterPro" id="IPR002011">
    <property type="entry name" value="Tyr_kinase_rcpt_2_CS"/>
</dbReference>
<organism evidence="15 16">
    <name type="scientific">Rotaria socialis</name>
    <dbReference type="NCBI Taxonomy" id="392032"/>
    <lineage>
        <taxon>Eukaryota</taxon>
        <taxon>Metazoa</taxon>
        <taxon>Spiralia</taxon>
        <taxon>Gnathifera</taxon>
        <taxon>Rotifera</taxon>
        <taxon>Eurotatoria</taxon>
        <taxon>Bdelloidea</taxon>
        <taxon>Philodinida</taxon>
        <taxon>Philodinidae</taxon>
        <taxon>Rotaria</taxon>
    </lineage>
</organism>
<dbReference type="SUPFAM" id="SSF56112">
    <property type="entry name" value="Protein kinase-like (PK-like)"/>
    <property type="match status" value="1"/>
</dbReference>
<dbReference type="AlphaFoldDB" id="A0A818N1T5"/>
<evidence type="ECO:0000256" key="7">
    <source>
        <dbReference type="ARBA" id="ARBA00022741"/>
    </source>
</evidence>
<keyword evidence="3" id="KW-0808">Transferase</keyword>
<evidence type="ECO:0000256" key="4">
    <source>
        <dbReference type="ARBA" id="ARBA00022692"/>
    </source>
</evidence>
<keyword evidence="5" id="KW-0732">Signal</keyword>
<evidence type="ECO:0000256" key="5">
    <source>
        <dbReference type="ARBA" id="ARBA00022729"/>
    </source>
</evidence>
<dbReference type="SMART" id="SM00219">
    <property type="entry name" value="TyrKc"/>
    <property type="match status" value="1"/>
</dbReference>
<feature type="domain" description="Protein kinase" evidence="14">
    <location>
        <begin position="1"/>
        <end position="193"/>
    </location>
</feature>
<feature type="non-terminal residue" evidence="15">
    <location>
        <position position="1"/>
    </location>
</feature>
<keyword evidence="9" id="KW-0067">ATP-binding</keyword>
<dbReference type="GO" id="GO:0043410">
    <property type="term" value="P:positive regulation of MAPK cascade"/>
    <property type="evidence" value="ECO:0007669"/>
    <property type="project" value="TreeGrafter"/>
</dbReference>
<evidence type="ECO:0000256" key="2">
    <source>
        <dbReference type="ARBA" id="ARBA00011902"/>
    </source>
</evidence>
<dbReference type="PROSITE" id="PS00109">
    <property type="entry name" value="PROTEIN_KINASE_TYR"/>
    <property type="match status" value="1"/>
</dbReference>
<dbReference type="EC" id="2.7.10.1" evidence="2"/>
<evidence type="ECO:0000256" key="8">
    <source>
        <dbReference type="ARBA" id="ARBA00022777"/>
    </source>
</evidence>
<dbReference type="GO" id="GO:0042593">
    <property type="term" value="P:glucose homeostasis"/>
    <property type="evidence" value="ECO:0007669"/>
    <property type="project" value="TreeGrafter"/>
</dbReference>
<keyword evidence="8" id="KW-0418">Kinase</keyword>
<dbReference type="InterPro" id="IPR011009">
    <property type="entry name" value="Kinase-like_dom_sf"/>
</dbReference>
<dbReference type="InterPro" id="IPR050122">
    <property type="entry name" value="RTK"/>
</dbReference>
<evidence type="ECO:0000256" key="3">
    <source>
        <dbReference type="ARBA" id="ARBA00022679"/>
    </source>
</evidence>
<proteinExistence type="predicted"/>